<dbReference type="InterPro" id="IPR009061">
    <property type="entry name" value="DNA-bd_dom_put_sf"/>
</dbReference>
<name>A0ABS1EV42_9CLOT</name>
<sequence length="298" mass="35043">MKINEVMKITGLTKKAIYYYENAGLINPIKDDENNYRMYTEEDIDVLKKVDLLRKLEVPVKDIAIILSSPFKLNEVMVKQLHSIDERIKLLNKSKNIIESLLKNCDDMNKIQRTDSFEKLSLYLDIDKKACEGYMKDELKRIFPGNFGKAMSFFLNAYLDEPIDTEEKERAWYSLVNVLDSVEEIKFPDDIKVILDRLYENTSNQETFPILNKEKMDKFVSELSKMSTQEKQALKSKMEDSVEDDKSSRTREDFSKLRKFFSENQVALPKECSIYLRILSKKYNEFCEYILNVQKVMG</sequence>
<comment type="caution">
    <text evidence="5">The sequence shown here is derived from an EMBL/GenBank/DDBJ whole genome shotgun (WGS) entry which is preliminary data.</text>
</comment>
<accession>A0ABS1EV42</accession>
<reference evidence="6" key="1">
    <citation type="submission" date="2021-01" db="EMBL/GenBank/DDBJ databases">
        <title>Genome public.</title>
        <authorList>
            <person name="Liu C."/>
            <person name="Sun Q."/>
        </authorList>
    </citation>
    <scope>NUCLEOTIDE SEQUENCE [LARGE SCALE GENOMIC DNA]</scope>
    <source>
        <strain evidence="6">YIM B02505</strain>
    </source>
</reference>
<dbReference type="Gene3D" id="1.10.1660.10">
    <property type="match status" value="1"/>
</dbReference>
<evidence type="ECO:0000256" key="2">
    <source>
        <dbReference type="ARBA" id="ARBA00023125"/>
    </source>
</evidence>
<dbReference type="InterPro" id="IPR000551">
    <property type="entry name" value="MerR-type_HTH_dom"/>
</dbReference>
<protein>
    <submittedName>
        <fullName evidence="5">MerR family transcriptional regulator</fullName>
    </submittedName>
</protein>
<dbReference type="Proteomes" id="UP000596739">
    <property type="component" value="Unassembled WGS sequence"/>
</dbReference>
<evidence type="ECO:0000259" key="4">
    <source>
        <dbReference type="PROSITE" id="PS50937"/>
    </source>
</evidence>
<dbReference type="InterPro" id="IPR047057">
    <property type="entry name" value="MerR_fam"/>
</dbReference>
<keyword evidence="2" id="KW-0238">DNA-binding</keyword>
<dbReference type="EMBL" id="JAENHN010000059">
    <property type="protein sequence ID" value="MBK1813249.1"/>
    <property type="molecule type" value="Genomic_DNA"/>
</dbReference>
<dbReference type="RefSeq" id="WP_200273165.1">
    <property type="nucleotide sequence ID" value="NZ_JAENHN010000059.1"/>
</dbReference>
<proteinExistence type="predicted"/>
<keyword evidence="3" id="KW-0804">Transcription</keyword>
<dbReference type="PROSITE" id="PS50937">
    <property type="entry name" value="HTH_MERR_2"/>
    <property type="match status" value="1"/>
</dbReference>
<dbReference type="Pfam" id="PF13411">
    <property type="entry name" value="MerR_1"/>
    <property type="match status" value="1"/>
</dbReference>
<dbReference type="CDD" id="cd00592">
    <property type="entry name" value="HTH_MerR-like"/>
    <property type="match status" value="1"/>
</dbReference>
<keyword evidence="1" id="KW-0805">Transcription regulation</keyword>
<dbReference type="PANTHER" id="PTHR30204">
    <property type="entry name" value="REDOX-CYCLING DRUG-SENSING TRANSCRIPTIONAL ACTIVATOR SOXR"/>
    <property type="match status" value="1"/>
</dbReference>
<evidence type="ECO:0000256" key="1">
    <source>
        <dbReference type="ARBA" id="ARBA00023015"/>
    </source>
</evidence>
<organism evidence="5 6">
    <name type="scientific">Clostridium yunnanense</name>
    <dbReference type="NCBI Taxonomy" id="2800325"/>
    <lineage>
        <taxon>Bacteria</taxon>
        <taxon>Bacillati</taxon>
        <taxon>Bacillota</taxon>
        <taxon>Clostridia</taxon>
        <taxon>Eubacteriales</taxon>
        <taxon>Clostridiaceae</taxon>
        <taxon>Clostridium</taxon>
    </lineage>
</organism>
<evidence type="ECO:0000313" key="5">
    <source>
        <dbReference type="EMBL" id="MBK1813249.1"/>
    </source>
</evidence>
<evidence type="ECO:0000313" key="6">
    <source>
        <dbReference type="Proteomes" id="UP000596739"/>
    </source>
</evidence>
<dbReference type="SUPFAM" id="SSF46955">
    <property type="entry name" value="Putative DNA-binding domain"/>
    <property type="match status" value="1"/>
</dbReference>
<feature type="domain" description="HTH merR-type" evidence="4">
    <location>
        <begin position="1"/>
        <end position="69"/>
    </location>
</feature>
<gene>
    <name evidence="5" type="ORF">JHL18_21745</name>
</gene>
<keyword evidence="6" id="KW-1185">Reference proteome</keyword>
<evidence type="ECO:0000256" key="3">
    <source>
        <dbReference type="ARBA" id="ARBA00023163"/>
    </source>
</evidence>
<dbReference type="SMART" id="SM00422">
    <property type="entry name" value="HTH_MERR"/>
    <property type="match status" value="1"/>
</dbReference>
<dbReference type="PANTHER" id="PTHR30204:SF94">
    <property type="entry name" value="HEAVY METAL-DEPENDENT TRANSCRIPTIONAL REGULATOR HI_0293-RELATED"/>
    <property type="match status" value="1"/>
</dbReference>